<evidence type="ECO:0000256" key="1">
    <source>
        <dbReference type="SAM" id="Phobius"/>
    </source>
</evidence>
<reference evidence="2 3" key="1">
    <citation type="journal article" date="2019" name="Commun. Biol.">
        <title>The bagworm genome reveals a unique fibroin gene that provides high tensile strength.</title>
        <authorList>
            <person name="Kono N."/>
            <person name="Nakamura H."/>
            <person name="Ohtoshi R."/>
            <person name="Tomita M."/>
            <person name="Numata K."/>
            <person name="Arakawa K."/>
        </authorList>
    </citation>
    <scope>NUCLEOTIDE SEQUENCE [LARGE SCALE GENOMIC DNA]</scope>
</reference>
<keyword evidence="1" id="KW-0812">Transmembrane</keyword>
<name>A0A4C1XGZ7_EUMVA</name>
<comment type="caution">
    <text evidence="2">The sequence shown here is derived from an EMBL/GenBank/DDBJ whole genome shotgun (WGS) entry which is preliminary data.</text>
</comment>
<accession>A0A4C1XGZ7</accession>
<proteinExistence type="predicted"/>
<dbReference type="AlphaFoldDB" id="A0A4C1XGZ7"/>
<gene>
    <name evidence="2" type="ORF">EVAR_8611_1</name>
</gene>
<evidence type="ECO:0000313" key="3">
    <source>
        <dbReference type="Proteomes" id="UP000299102"/>
    </source>
</evidence>
<evidence type="ECO:0000313" key="2">
    <source>
        <dbReference type="EMBL" id="GBP62272.1"/>
    </source>
</evidence>
<protein>
    <submittedName>
        <fullName evidence="2">Uncharacterized protein</fullName>
    </submittedName>
</protein>
<sequence length="176" mass="19728">MVQRTKLCRCEDGEESVAMAKERGEKKKGENAGRYTCALHHSQAIRAAEFHELYSLLEFISPPVPYHDMYSEEYKWLHQKTLSEITATIQKSVASGGGLVTGSLHYGLYGGSLTLRGAGTTRHPLYVSCMVPHCAVTCKTTERARISYVGYFFLLICFVLLAYIDLKQDTPTIRVI</sequence>
<dbReference type="Proteomes" id="UP000299102">
    <property type="component" value="Unassembled WGS sequence"/>
</dbReference>
<organism evidence="2 3">
    <name type="scientific">Eumeta variegata</name>
    <name type="common">Bagworm moth</name>
    <name type="synonym">Eumeta japonica</name>
    <dbReference type="NCBI Taxonomy" id="151549"/>
    <lineage>
        <taxon>Eukaryota</taxon>
        <taxon>Metazoa</taxon>
        <taxon>Ecdysozoa</taxon>
        <taxon>Arthropoda</taxon>
        <taxon>Hexapoda</taxon>
        <taxon>Insecta</taxon>
        <taxon>Pterygota</taxon>
        <taxon>Neoptera</taxon>
        <taxon>Endopterygota</taxon>
        <taxon>Lepidoptera</taxon>
        <taxon>Glossata</taxon>
        <taxon>Ditrysia</taxon>
        <taxon>Tineoidea</taxon>
        <taxon>Psychidae</taxon>
        <taxon>Oiketicinae</taxon>
        <taxon>Eumeta</taxon>
    </lineage>
</organism>
<feature type="transmembrane region" description="Helical" evidence="1">
    <location>
        <begin position="148"/>
        <end position="166"/>
    </location>
</feature>
<keyword evidence="3" id="KW-1185">Reference proteome</keyword>
<keyword evidence="1" id="KW-0472">Membrane</keyword>
<keyword evidence="1" id="KW-1133">Transmembrane helix</keyword>
<dbReference type="EMBL" id="BGZK01000837">
    <property type="protein sequence ID" value="GBP62272.1"/>
    <property type="molecule type" value="Genomic_DNA"/>
</dbReference>